<dbReference type="HOGENOM" id="CLU_097427_1_0_9"/>
<dbReference type="Proteomes" id="UP000003254">
    <property type="component" value="Unassembled WGS sequence"/>
</dbReference>
<gene>
    <name evidence="1" type="ORF">RUMLAC_00782</name>
</gene>
<dbReference type="EMBL" id="ABOU02000026">
    <property type="protein sequence ID" value="EDY33402.1"/>
    <property type="molecule type" value="Genomic_DNA"/>
</dbReference>
<comment type="caution">
    <text evidence="1">The sequence shown here is derived from an EMBL/GenBank/DDBJ whole genome shotgun (WGS) entry which is preliminary data.</text>
</comment>
<reference evidence="1 2" key="2">
    <citation type="submission" date="2008-08" db="EMBL/GenBank/DDBJ databases">
        <authorList>
            <person name="Fulton L."/>
            <person name="Clifton S."/>
            <person name="Fulton B."/>
            <person name="Xu J."/>
            <person name="Minx P."/>
            <person name="Pepin K.H."/>
            <person name="Johnson M."/>
            <person name="Bhonagiri V."/>
            <person name="Nash W.E."/>
            <person name="Mardis E.R."/>
            <person name="Wilson R.K."/>
        </authorList>
    </citation>
    <scope>NUCLEOTIDE SEQUENCE [LARGE SCALE GENOMIC DNA]</scope>
    <source>
        <strain evidence="1 2">ATCC 29176</strain>
    </source>
</reference>
<dbReference type="InterPro" id="IPR006944">
    <property type="entry name" value="Phage/GTA_portal"/>
</dbReference>
<sequence>MSILSGLFRSRDKPTNSTNGSTYRFLFGGSNSGKAVNERSAMQMTAVYPCVRILSESIAGLPVHVYQYTDSVSKEKAIKHPLYHLIHDEPNPEMTSFVFRETLMTHLLLYGNAYAQIIRNGKGEVIALYPLMANRMSVDRDDKGHGTRKQY</sequence>
<keyword evidence="2" id="KW-1185">Reference proteome</keyword>
<protein>
    <recommendedName>
        <fullName evidence="3">Phage portal protein, HK97 family</fullName>
    </recommendedName>
</protein>
<proteinExistence type="predicted"/>
<reference evidence="1 2" key="1">
    <citation type="submission" date="2008-08" db="EMBL/GenBank/DDBJ databases">
        <title>Draft genome sequence of Ruminococcus lactaris ATCC 29176.</title>
        <authorList>
            <person name="Sudarsanam P."/>
            <person name="Ley R."/>
            <person name="Guruge J."/>
            <person name="Turnbaugh P.J."/>
            <person name="Mahowald M."/>
            <person name="Liep D."/>
            <person name="Gordon J."/>
        </authorList>
    </citation>
    <scope>NUCLEOTIDE SEQUENCE [LARGE SCALE GENOMIC DNA]</scope>
    <source>
        <strain evidence="1 2">ATCC 29176</strain>
    </source>
</reference>
<accession>B5CMU7</accession>
<evidence type="ECO:0008006" key="3">
    <source>
        <dbReference type="Google" id="ProtNLM"/>
    </source>
</evidence>
<dbReference type="Pfam" id="PF04860">
    <property type="entry name" value="Phage_portal"/>
    <property type="match status" value="1"/>
</dbReference>
<evidence type="ECO:0000313" key="1">
    <source>
        <dbReference type="EMBL" id="EDY33402.1"/>
    </source>
</evidence>
<name>B5CMU7_9FIRM</name>
<dbReference type="eggNOG" id="COG4695">
    <property type="taxonomic scope" value="Bacteria"/>
</dbReference>
<dbReference type="AlphaFoldDB" id="B5CMU7"/>
<evidence type="ECO:0000313" key="2">
    <source>
        <dbReference type="Proteomes" id="UP000003254"/>
    </source>
</evidence>
<organism evidence="1 2">
    <name type="scientific">[Ruminococcus] lactaris ATCC 29176</name>
    <dbReference type="NCBI Taxonomy" id="471875"/>
    <lineage>
        <taxon>Bacteria</taxon>
        <taxon>Bacillati</taxon>
        <taxon>Bacillota</taxon>
        <taxon>Clostridia</taxon>
        <taxon>Lachnospirales</taxon>
        <taxon>Lachnospiraceae</taxon>
        <taxon>Mediterraneibacter</taxon>
    </lineage>
</organism>